<feature type="domain" description="Thymidylate kinase-like" evidence="14">
    <location>
        <begin position="14"/>
        <end position="205"/>
    </location>
</feature>
<dbReference type="CDD" id="cd01672">
    <property type="entry name" value="TMPK"/>
    <property type="match status" value="1"/>
</dbReference>
<dbReference type="PROSITE" id="PS01331">
    <property type="entry name" value="THYMIDYLATE_KINASE"/>
    <property type="match status" value="1"/>
</dbReference>
<evidence type="ECO:0000256" key="11">
    <source>
        <dbReference type="ARBA" id="ARBA00057735"/>
    </source>
</evidence>
<keyword evidence="4 12" id="KW-0808">Transferase</keyword>
<dbReference type="GO" id="GO:0006235">
    <property type="term" value="P:dTTP biosynthetic process"/>
    <property type="evidence" value="ECO:0007669"/>
    <property type="project" value="UniProtKB-UniRule"/>
</dbReference>
<dbReference type="NCBIfam" id="TIGR00041">
    <property type="entry name" value="DTMP_kinase"/>
    <property type="match status" value="1"/>
</dbReference>
<dbReference type="KEGG" id="ole:K0B96_10515"/>
<dbReference type="Gene3D" id="3.40.50.300">
    <property type="entry name" value="P-loop containing nucleotide triphosphate hydrolases"/>
    <property type="match status" value="1"/>
</dbReference>
<organism evidence="15 16">
    <name type="scientific">Horticoccus luteus</name>
    <dbReference type="NCBI Taxonomy" id="2862869"/>
    <lineage>
        <taxon>Bacteria</taxon>
        <taxon>Pseudomonadati</taxon>
        <taxon>Verrucomicrobiota</taxon>
        <taxon>Opitutia</taxon>
        <taxon>Opitutales</taxon>
        <taxon>Opitutaceae</taxon>
        <taxon>Horticoccus</taxon>
    </lineage>
</organism>
<proteinExistence type="inferred from homology"/>
<protein>
    <recommendedName>
        <fullName evidence="3 12">Thymidylate kinase</fullName>
        <ecNumber evidence="2 12">2.7.4.9</ecNumber>
    </recommendedName>
    <alternativeName>
        <fullName evidence="9 12">dTMP kinase</fullName>
    </alternativeName>
</protein>
<dbReference type="FunFam" id="3.40.50.300:FF:000225">
    <property type="entry name" value="Thymidylate kinase"/>
    <property type="match status" value="1"/>
</dbReference>
<dbReference type="EC" id="2.7.4.9" evidence="2 12"/>
<keyword evidence="6 12" id="KW-0547">Nucleotide-binding</keyword>
<evidence type="ECO:0000256" key="10">
    <source>
        <dbReference type="ARBA" id="ARBA00048743"/>
    </source>
</evidence>
<evidence type="ECO:0000256" key="9">
    <source>
        <dbReference type="ARBA" id="ARBA00029962"/>
    </source>
</evidence>
<reference evidence="15" key="1">
    <citation type="submission" date="2021-08" db="EMBL/GenBank/DDBJ databases">
        <title>Genome of a novel bacterium of the phylum Verrucomicrobia, Oleiharenicola sp. KSB-15.</title>
        <authorList>
            <person name="Chung J.-H."/>
            <person name="Ahn J.-H."/>
            <person name="Yoon Y."/>
            <person name="Kim D.-Y."/>
            <person name="An S.-H."/>
            <person name="Park I."/>
            <person name="Yeon J."/>
        </authorList>
    </citation>
    <scope>NUCLEOTIDE SEQUENCE</scope>
    <source>
        <strain evidence="15">KSB-15</strain>
    </source>
</reference>
<dbReference type="Pfam" id="PF02223">
    <property type="entry name" value="Thymidylate_kin"/>
    <property type="match status" value="1"/>
</dbReference>
<dbReference type="PANTHER" id="PTHR10344:SF4">
    <property type="entry name" value="UMP-CMP KINASE 2, MITOCHONDRIAL"/>
    <property type="match status" value="1"/>
</dbReference>
<evidence type="ECO:0000256" key="4">
    <source>
        <dbReference type="ARBA" id="ARBA00022679"/>
    </source>
</evidence>
<evidence type="ECO:0000313" key="15">
    <source>
        <dbReference type="EMBL" id="QYM77757.1"/>
    </source>
</evidence>
<keyword evidence="16" id="KW-1185">Reference proteome</keyword>
<comment type="catalytic activity">
    <reaction evidence="10 12">
        <text>dTMP + ATP = dTDP + ADP</text>
        <dbReference type="Rhea" id="RHEA:13517"/>
        <dbReference type="ChEBI" id="CHEBI:30616"/>
        <dbReference type="ChEBI" id="CHEBI:58369"/>
        <dbReference type="ChEBI" id="CHEBI:63528"/>
        <dbReference type="ChEBI" id="CHEBI:456216"/>
        <dbReference type="EC" id="2.7.4.9"/>
    </reaction>
</comment>
<keyword evidence="8 12" id="KW-0067">ATP-binding</keyword>
<dbReference type="GO" id="GO:0005524">
    <property type="term" value="F:ATP binding"/>
    <property type="evidence" value="ECO:0007669"/>
    <property type="project" value="UniProtKB-UniRule"/>
</dbReference>
<dbReference type="InterPro" id="IPR039430">
    <property type="entry name" value="Thymidylate_kin-like_dom"/>
</dbReference>
<evidence type="ECO:0000256" key="8">
    <source>
        <dbReference type="ARBA" id="ARBA00022840"/>
    </source>
</evidence>
<dbReference type="InterPro" id="IPR018095">
    <property type="entry name" value="Thymidylate_kin_CS"/>
</dbReference>
<evidence type="ECO:0000256" key="7">
    <source>
        <dbReference type="ARBA" id="ARBA00022777"/>
    </source>
</evidence>
<dbReference type="PANTHER" id="PTHR10344">
    <property type="entry name" value="THYMIDYLATE KINASE"/>
    <property type="match status" value="1"/>
</dbReference>
<dbReference type="Proteomes" id="UP000825051">
    <property type="component" value="Chromosome"/>
</dbReference>
<dbReference type="GO" id="GO:0006233">
    <property type="term" value="P:dTDP biosynthetic process"/>
    <property type="evidence" value="ECO:0007669"/>
    <property type="project" value="InterPro"/>
</dbReference>
<dbReference type="EMBL" id="CP080507">
    <property type="protein sequence ID" value="QYM77757.1"/>
    <property type="molecule type" value="Genomic_DNA"/>
</dbReference>
<evidence type="ECO:0000256" key="2">
    <source>
        <dbReference type="ARBA" id="ARBA00012980"/>
    </source>
</evidence>
<evidence type="ECO:0000259" key="14">
    <source>
        <dbReference type="Pfam" id="PF02223"/>
    </source>
</evidence>
<dbReference type="HAMAP" id="MF_00165">
    <property type="entry name" value="Thymidylate_kinase"/>
    <property type="match status" value="1"/>
</dbReference>
<dbReference type="InterPro" id="IPR018094">
    <property type="entry name" value="Thymidylate_kinase"/>
</dbReference>
<dbReference type="AlphaFoldDB" id="A0A8F9TTE0"/>
<evidence type="ECO:0000256" key="12">
    <source>
        <dbReference type="HAMAP-Rule" id="MF_00165"/>
    </source>
</evidence>
<comment type="function">
    <text evidence="11 12">Phosphorylation of dTMP to form dTDP in both de novo and salvage pathways of dTTP synthesis.</text>
</comment>
<keyword evidence="5 12" id="KW-0545">Nucleotide biosynthesis</keyword>
<evidence type="ECO:0000256" key="13">
    <source>
        <dbReference type="SAM" id="MobiDB-lite"/>
    </source>
</evidence>
<keyword evidence="7 12" id="KW-0418">Kinase</keyword>
<evidence type="ECO:0000313" key="16">
    <source>
        <dbReference type="Proteomes" id="UP000825051"/>
    </source>
</evidence>
<dbReference type="GO" id="GO:0005829">
    <property type="term" value="C:cytosol"/>
    <property type="evidence" value="ECO:0007669"/>
    <property type="project" value="TreeGrafter"/>
</dbReference>
<evidence type="ECO:0000256" key="6">
    <source>
        <dbReference type="ARBA" id="ARBA00022741"/>
    </source>
</evidence>
<evidence type="ECO:0000256" key="1">
    <source>
        <dbReference type="ARBA" id="ARBA00009776"/>
    </source>
</evidence>
<evidence type="ECO:0000256" key="5">
    <source>
        <dbReference type="ARBA" id="ARBA00022727"/>
    </source>
</evidence>
<accession>A0A8F9TTE0</accession>
<feature type="binding site" evidence="12">
    <location>
        <begin position="16"/>
        <end position="23"/>
    </location>
    <ligand>
        <name>ATP</name>
        <dbReference type="ChEBI" id="CHEBI:30616"/>
    </ligand>
</feature>
<dbReference type="RefSeq" id="WP_220160861.1">
    <property type="nucleotide sequence ID" value="NZ_CP080507.1"/>
</dbReference>
<comment type="similarity">
    <text evidence="1 12">Belongs to the thymidylate kinase family.</text>
</comment>
<dbReference type="SUPFAM" id="SSF52540">
    <property type="entry name" value="P-loop containing nucleoside triphosphate hydrolases"/>
    <property type="match status" value="1"/>
</dbReference>
<sequence>MPLKQKPAGKLISFEGSEGSGKSTQLSRLAAHLQKAHHEVVTTREPGGTEIGEQIRNIIVHNSKGDEMCAETELLLFTAARAQLVREIIAPALIRGAIVLSDRFLDSSTVYQGIGRNLAADPVNQINRFAVGNVMPDMTIVIDVPTDVSLERIRQRASDLPDRMERENIDFYEKVREGYLVLAKGMPDRFVVIDGTLSADAIEKKVWHAVSERLASPAVLV</sequence>
<gene>
    <name evidence="12 15" type="primary">tmk</name>
    <name evidence="15" type="ORF">K0B96_10515</name>
</gene>
<dbReference type="GO" id="GO:0004798">
    <property type="term" value="F:dTMP kinase activity"/>
    <property type="evidence" value="ECO:0007669"/>
    <property type="project" value="UniProtKB-UniRule"/>
</dbReference>
<dbReference type="InterPro" id="IPR027417">
    <property type="entry name" value="P-loop_NTPase"/>
</dbReference>
<name>A0A8F9TTE0_9BACT</name>
<feature type="region of interest" description="Disordered" evidence="13">
    <location>
        <begin position="1"/>
        <end position="22"/>
    </location>
</feature>
<dbReference type="GO" id="GO:0006227">
    <property type="term" value="P:dUDP biosynthetic process"/>
    <property type="evidence" value="ECO:0007669"/>
    <property type="project" value="TreeGrafter"/>
</dbReference>
<evidence type="ECO:0000256" key="3">
    <source>
        <dbReference type="ARBA" id="ARBA00017144"/>
    </source>
</evidence>